<dbReference type="InterPro" id="IPR000571">
    <property type="entry name" value="Znf_CCCH"/>
</dbReference>
<comment type="catalytic activity">
    <reaction evidence="1">
        <text>S-ubiquitinyl-[E2 ubiquitin-conjugating enzyme]-L-cysteine + [acceptor protein]-L-lysine = [E2 ubiquitin-conjugating enzyme]-L-cysteine + N(6)-ubiquitinyl-[acceptor protein]-L-lysine.</text>
        <dbReference type="EC" id="2.3.2.27"/>
    </reaction>
</comment>
<dbReference type="SMART" id="SM00356">
    <property type="entry name" value="ZnF_C3H1"/>
    <property type="match status" value="2"/>
</dbReference>
<dbReference type="PhylomeDB" id="B4PW65"/>
<dbReference type="OMA" id="HNRECLE"/>
<dbReference type="SMART" id="SM00184">
    <property type="entry name" value="RING"/>
    <property type="match status" value="1"/>
</dbReference>
<evidence type="ECO:0000256" key="2">
    <source>
        <dbReference type="ARBA" id="ARBA00012483"/>
    </source>
</evidence>
<feature type="zinc finger region" description="C3H1-type" evidence="9">
    <location>
        <begin position="4"/>
        <end position="31"/>
    </location>
</feature>
<gene>
    <name evidence="12" type="primary">Dyak\GE17153</name>
    <name evidence="12" type="synonym">dyak_GLEANR_18508</name>
    <name evidence="12" type="synonym">GE17153</name>
    <name evidence="12" type="ORF">Dyak_GE17153</name>
</gene>
<dbReference type="InterPro" id="IPR017907">
    <property type="entry name" value="Znf_RING_CS"/>
</dbReference>
<dbReference type="FunFam" id="3.30.40.10:FF:000117">
    <property type="entry name" value="Probable E3 ubiquitin-protein ligase makorin-1"/>
    <property type="match status" value="1"/>
</dbReference>
<dbReference type="PROSITE" id="PS00518">
    <property type="entry name" value="ZF_RING_1"/>
    <property type="match status" value="1"/>
</dbReference>
<evidence type="ECO:0000313" key="13">
    <source>
        <dbReference type="Proteomes" id="UP000002282"/>
    </source>
</evidence>
<name>B4PW65_DROYA</name>
<reference evidence="12 13" key="1">
    <citation type="journal article" date="2007" name="Nature">
        <title>Evolution of genes and genomes on the Drosophila phylogeny.</title>
        <authorList>
            <consortium name="Drosophila 12 Genomes Consortium"/>
            <person name="Clark A.G."/>
            <person name="Eisen M.B."/>
            <person name="Smith D.R."/>
            <person name="Bergman C.M."/>
            <person name="Oliver B."/>
            <person name="Markow T.A."/>
            <person name="Kaufman T.C."/>
            <person name="Kellis M."/>
            <person name="Gelbart W."/>
            <person name="Iyer V.N."/>
            <person name="Pollard D.A."/>
            <person name="Sackton T.B."/>
            <person name="Larracuente A.M."/>
            <person name="Singh N.D."/>
            <person name="Abad J.P."/>
            <person name="Abt D.N."/>
            <person name="Adryan B."/>
            <person name="Aguade M."/>
            <person name="Akashi H."/>
            <person name="Anderson W.W."/>
            <person name="Aquadro C.F."/>
            <person name="Ardell D.H."/>
            <person name="Arguello R."/>
            <person name="Artieri C.G."/>
            <person name="Barbash D.A."/>
            <person name="Barker D."/>
            <person name="Barsanti P."/>
            <person name="Batterham P."/>
            <person name="Batzoglou S."/>
            <person name="Begun D."/>
            <person name="Bhutkar A."/>
            <person name="Blanco E."/>
            <person name="Bosak S.A."/>
            <person name="Bradley R.K."/>
            <person name="Brand A.D."/>
            <person name="Brent M.R."/>
            <person name="Brooks A.N."/>
            <person name="Brown R.H."/>
            <person name="Butlin R.K."/>
            <person name="Caggese C."/>
            <person name="Calvi B.R."/>
            <person name="Bernardo de Carvalho A."/>
            <person name="Caspi A."/>
            <person name="Castrezana S."/>
            <person name="Celniker S.E."/>
            <person name="Chang J.L."/>
            <person name="Chapple C."/>
            <person name="Chatterji S."/>
            <person name="Chinwalla A."/>
            <person name="Civetta A."/>
            <person name="Clifton S.W."/>
            <person name="Comeron J.M."/>
            <person name="Costello J.C."/>
            <person name="Coyne J.A."/>
            <person name="Daub J."/>
            <person name="David R.G."/>
            <person name="Delcher A.L."/>
            <person name="Delehaunty K."/>
            <person name="Do C.B."/>
            <person name="Ebling H."/>
            <person name="Edwards K."/>
            <person name="Eickbush T."/>
            <person name="Evans J.D."/>
            <person name="Filipski A."/>
            <person name="Findeiss S."/>
            <person name="Freyhult E."/>
            <person name="Fulton L."/>
            <person name="Fulton R."/>
            <person name="Garcia A.C."/>
            <person name="Gardiner A."/>
            <person name="Garfield D.A."/>
            <person name="Garvin B.E."/>
            <person name="Gibson G."/>
            <person name="Gilbert D."/>
            <person name="Gnerre S."/>
            <person name="Godfrey J."/>
            <person name="Good R."/>
            <person name="Gotea V."/>
            <person name="Gravely B."/>
            <person name="Greenberg A.J."/>
            <person name="Griffiths-Jones S."/>
            <person name="Gross S."/>
            <person name="Guigo R."/>
            <person name="Gustafson E.A."/>
            <person name="Haerty W."/>
            <person name="Hahn M.W."/>
            <person name="Halligan D.L."/>
            <person name="Halpern A.L."/>
            <person name="Halter G.M."/>
            <person name="Han M.V."/>
            <person name="Heger A."/>
            <person name="Hillier L."/>
            <person name="Hinrichs A.S."/>
            <person name="Holmes I."/>
            <person name="Hoskins R.A."/>
            <person name="Hubisz M.J."/>
            <person name="Hultmark D."/>
            <person name="Huntley M.A."/>
            <person name="Jaffe D.B."/>
            <person name="Jagadeeshan S."/>
            <person name="Jeck W.R."/>
            <person name="Johnson J."/>
            <person name="Jones C.D."/>
            <person name="Jordan W.C."/>
            <person name="Karpen G.H."/>
            <person name="Kataoka E."/>
            <person name="Keightley P.D."/>
            <person name="Kheradpour P."/>
            <person name="Kirkness E.F."/>
            <person name="Koerich L.B."/>
            <person name="Kristiansen K."/>
            <person name="Kudrna D."/>
            <person name="Kulathinal R.J."/>
            <person name="Kumar S."/>
            <person name="Kwok R."/>
            <person name="Lander E."/>
            <person name="Langley C.H."/>
            <person name="Lapoint R."/>
            <person name="Lazzaro B.P."/>
            <person name="Lee S.J."/>
            <person name="Levesque L."/>
            <person name="Li R."/>
            <person name="Lin C.F."/>
            <person name="Lin M.F."/>
            <person name="Lindblad-Toh K."/>
            <person name="Llopart A."/>
            <person name="Long M."/>
            <person name="Low L."/>
            <person name="Lozovsky E."/>
            <person name="Lu J."/>
            <person name="Luo M."/>
            <person name="Machado C.A."/>
            <person name="Makalowski W."/>
            <person name="Marzo M."/>
            <person name="Matsuda M."/>
            <person name="Matzkin L."/>
            <person name="McAllister B."/>
            <person name="McBride C.S."/>
            <person name="McKernan B."/>
            <person name="McKernan K."/>
            <person name="Mendez-Lago M."/>
            <person name="Minx P."/>
            <person name="Mollenhauer M.U."/>
            <person name="Montooth K."/>
            <person name="Mount S.M."/>
            <person name="Mu X."/>
            <person name="Myers E."/>
            <person name="Negre B."/>
            <person name="Newfeld S."/>
            <person name="Nielsen R."/>
            <person name="Noor M.A."/>
            <person name="O'Grady P."/>
            <person name="Pachter L."/>
            <person name="Papaceit M."/>
            <person name="Parisi M.J."/>
            <person name="Parisi M."/>
            <person name="Parts L."/>
            <person name="Pedersen J.S."/>
            <person name="Pesole G."/>
            <person name="Phillippy A.M."/>
            <person name="Ponting C.P."/>
            <person name="Pop M."/>
            <person name="Porcelli D."/>
            <person name="Powell J.R."/>
            <person name="Prohaska S."/>
            <person name="Pruitt K."/>
            <person name="Puig M."/>
            <person name="Quesneville H."/>
            <person name="Ram K.R."/>
            <person name="Rand D."/>
            <person name="Rasmussen M.D."/>
            <person name="Reed L.K."/>
            <person name="Reenan R."/>
            <person name="Reily A."/>
            <person name="Remington K.A."/>
            <person name="Rieger T.T."/>
            <person name="Ritchie M.G."/>
            <person name="Robin C."/>
            <person name="Rogers Y.H."/>
            <person name="Rohde C."/>
            <person name="Rozas J."/>
            <person name="Rubenfield M.J."/>
            <person name="Ruiz A."/>
            <person name="Russo S."/>
            <person name="Salzberg S.L."/>
            <person name="Sanchez-Gracia A."/>
            <person name="Saranga D.J."/>
            <person name="Sato H."/>
            <person name="Schaeffer S.W."/>
            <person name="Schatz M.C."/>
            <person name="Schlenke T."/>
            <person name="Schwartz R."/>
            <person name="Segarra C."/>
            <person name="Singh R.S."/>
            <person name="Sirot L."/>
            <person name="Sirota M."/>
            <person name="Sisneros N.B."/>
            <person name="Smith C.D."/>
            <person name="Smith T.F."/>
            <person name="Spieth J."/>
            <person name="Stage D.E."/>
            <person name="Stark A."/>
            <person name="Stephan W."/>
            <person name="Strausberg R.L."/>
            <person name="Strempel S."/>
            <person name="Sturgill D."/>
            <person name="Sutton G."/>
            <person name="Sutton G.G."/>
            <person name="Tao W."/>
            <person name="Teichmann S."/>
            <person name="Tobari Y.N."/>
            <person name="Tomimura Y."/>
            <person name="Tsolas J.M."/>
            <person name="Valente V.L."/>
            <person name="Venter E."/>
            <person name="Venter J.C."/>
            <person name="Vicario S."/>
            <person name="Vieira F.G."/>
            <person name="Vilella A.J."/>
            <person name="Villasante A."/>
            <person name="Walenz B."/>
            <person name="Wang J."/>
            <person name="Wasserman M."/>
            <person name="Watts T."/>
            <person name="Wilson D."/>
            <person name="Wilson R.K."/>
            <person name="Wing R.A."/>
            <person name="Wolfner M.F."/>
            <person name="Wong A."/>
            <person name="Wong G.K."/>
            <person name="Wu C.I."/>
            <person name="Wu G."/>
            <person name="Yamamoto D."/>
            <person name="Yang H.P."/>
            <person name="Yang S.P."/>
            <person name="Yorke J.A."/>
            <person name="Yoshida K."/>
            <person name="Zdobnov E."/>
            <person name="Zhang P."/>
            <person name="Zhang Y."/>
            <person name="Zimin A.V."/>
            <person name="Baldwin J."/>
            <person name="Abdouelleil A."/>
            <person name="Abdulkadir J."/>
            <person name="Abebe A."/>
            <person name="Abera B."/>
            <person name="Abreu J."/>
            <person name="Acer S.C."/>
            <person name="Aftuck L."/>
            <person name="Alexander A."/>
            <person name="An P."/>
            <person name="Anderson E."/>
            <person name="Anderson S."/>
            <person name="Arachi H."/>
            <person name="Azer M."/>
            <person name="Bachantsang P."/>
            <person name="Barry A."/>
            <person name="Bayul T."/>
            <person name="Berlin A."/>
            <person name="Bessette D."/>
            <person name="Bloom T."/>
            <person name="Blye J."/>
            <person name="Boguslavskiy L."/>
            <person name="Bonnet C."/>
            <person name="Boukhgalter B."/>
            <person name="Bourzgui I."/>
            <person name="Brown A."/>
            <person name="Cahill P."/>
            <person name="Channer S."/>
            <person name="Cheshatsang Y."/>
            <person name="Chuda L."/>
            <person name="Citroen M."/>
            <person name="Collymore A."/>
            <person name="Cooke P."/>
            <person name="Costello M."/>
            <person name="D'Aco K."/>
            <person name="Daza R."/>
            <person name="De Haan G."/>
            <person name="DeGray S."/>
            <person name="DeMaso C."/>
            <person name="Dhargay N."/>
            <person name="Dooley K."/>
            <person name="Dooley E."/>
            <person name="Doricent M."/>
            <person name="Dorje P."/>
            <person name="Dorjee K."/>
            <person name="Dupes A."/>
            <person name="Elong R."/>
            <person name="Falk J."/>
            <person name="Farina A."/>
            <person name="Faro S."/>
            <person name="Ferguson D."/>
            <person name="Fisher S."/>
            <person name="Foley C.D."/>
            <person name="Franke A."/>
            <person name="Friedrich D."/>
            <person name="Gadbois L."/>
            <person name="Gearin G."/>
            <person name="Gearin C.R."/>
            <person name="Giannoukos G."/>
            <person name="Goode T."/>
            <person name="Graham J."/>
            <person name="Grandbois E."/>
            <person name="Grewal S."/>
            <person name="Gyaltsen K."/>
            <person name="Hafez N."/>
            <person name="Hagos B."/>
            <person name="Hall J."/>
            <person name="Henson C."/>
            <person name="Hollinger A."/>
            <person name="Honan T."/>
            <person name="Huard M.D."/>
            <person name="Hughes L."/>
            <person name="Hurhula B."/>
            <person name="Husby M.E."/>
            <person name="Kamat A."/>
            <person name="Kanga B."/>
            <person name="Kashin S."/>
            <person name="Khazanovich D."/>
            <person name="Kisner P."/>
            <person name="Lance K."/>
            <person name="Lara M."/>
            <person name="Lee W."/>
            <person name="Lennon N."/>
            <person name="Letendre F."/>
            <person name="LeVine R."/>
            <person name="Lipovsky A."/>
            <person name="Liu X."/>
            <person name="Liu J."/>
            <person name="Liu S."/>
            <person name="Lokyitsang T."/>
            <person name="Lokyitsang Y."/>
            <person name="Lubonja R."/>
            <person name="Lui A."/>
            <person name="MacDonald P."/>
            <person name="Magnisalis V."/>
            <person name="Maru K."/>
            <person name="Matthews C."/>
            <person name="McCusker W."/>
            <person name="McDonough S."/>
            <person name="Mehta T."/>
            <person name="Meldrim J."/>
            <person name="Meneus L."/>
            <person name="Mihai O."/>
            <person name="Mihalev A."/>
            <person name="Mihova T."/>
            <person name="Mittelman R."/>
            <person name="Mlenga V."/>
            <person name="Montmayeur A."/>
            <person name="Mulrain L."/>
            <person name="Navidi A."/>
            <person name="Naylor J."/>
            <person name="Negash T."/>
            <person name="Nguyen T."/>
            <person name="Nguyen N."/>
            <person name="Nicol R."/>
            <person name="Norbu C."/>
            <person name="Norbu N."/>
            <person name="Novod N."/>
            <person name="O'Neill B."/>
            <person name="Osman S."/>
            <person name="Markiewicz E."/>
            <person name="Oyono O.L."/>
            <person name="Patti C."/>
            <person name="Phunkhang P."/>
            <person name="Pierre F."/>
            <person name="Priest M."/>
            <person name="Raghuraman S."/>
            <person name="Rege F."/>
            <person name="Reyes R."/>
            <person name="Rise C."/>
            <person name="Rogov P."/>
            <person name="Ross K."/>
            <person name="Ryan E."/>
            <person name="Settipalli S."/>
            <person name="Shea T."/>
            <person name="Sherpa N."/>
            <person name="Shi L."/>
            <person name="Shih D."/>
            <person name="Sparrow T."/>
            <person name="Spaulding J."/>
            <person name="Stalker J."/>
            <person name="Stange-Thomann N."/>
            <person name="Stavropoulos S."/>
            <person name="Stone C."/>
            <person name="Strader C."/>
            <person name="Tesfaye S."/>
            <person name="Thomson T."/>
            <person name="Thoulutsang Y."/>
            <person name="Thoulutsang D."/>
            <person name="Topham K."/>
            <person name="Topping I."/>
            <person name="Tsamla T."/>
            <person name="Vassiliev H."/>
            <person name="Vo A."/>
            <person name="Wangchuk T."/>
            <person name="Wangdi T."/>
            <person name="Weiand M."/>
            <person name="Wilkinson J."/>
            <person name="Wilson A."/>
            <person name="Yadav S."/>
            <person name="Young G."/>
            <person name="Yu Q."/>
            <person name="Zembek L."/>
            <person name="Zhong D."/>
            <person name="Zimmer A."/>
            <person name="Zwirko Z."/>
            <person name="Jaffe D.B."/>
            <person name="Alvarez P."/>
            <person name="Brockman W."/>
            <person name="Butler J."/>
            <person name="Chin C."/>
            <person name="Gnerre S."/>
            <person name="Grabherr M."/>
            <person name="Kleber M."/>
            <person name="Mauceli E."/>
            <person name="MacCallum I."/>
        </authorList>
    </citation>
    <scope>NUCLEOTIDE SEQUENCE [LARGE SCALE GENOMIC DNA]</scope>
    <source>
        <strain evidence="13">Tai18E2 / Tucson 14021-0261.01</strain>
    </source>
</reference>
<dbReference type="eggNOG" id="KOG1039">
    <property type="taxonomic scope" value="Eukaryota"/>
</dbReference>
<dbReference type="InterPro" id="IPR013083">
    <property type="entry name" value="Znf_RING/FYVE/PHD"/>
</dbReference>
<keyword evidence="3" id="KW-0808">Transferase</keyword>
<keyword evidence="4 9" id="KW-0479">Metal-binding</keyword>
<keyword evidence="6 9" id="KW-0863">Zinc-finger</keyword>
<dbReference type="Gene3D" id="4.10.1000.10">
    <property type="entry name" value="Zinc finger, CCCH-type"/>
    <property type="match status" value="1"/>
</dbReference>
<reference evidence="12 13" key="2">
    <citation type="journal article" date="2007" name="PLoS Biol.">
        <title>Principles of genome evolution in the Drosophila melanogaster species group.</title>
        <authorList>
            <person name="Ranz J.M."/>
            <person name="Maurin D."/>
            <person name="Chan Y.S."/>
            <person name="von Grotthuss M."/>
            <person name="Hillier L.W."/>
            <person name="Roote J."/>
            <person name="Ashburner M."/>
            <person name="Bergman C.M."/>
        </authorList>
    </citation>
    <scope>NUCLEOTIDE SEQUENCE [LARGE SCALE GENOMIC DNA]</scope>
    <source>
        <strain evidence="13">Tai18E2 / Tucson 14021-0261.01</strain>
    </source>
</reference>
<sequence>MSYRRSQTVCRFYLLGTCRFGDFCRFSHNVTLNTSSSGYESPQRSEIVDDIAEEEEVAEEQDVASTSSYNWQKIWANAPVFVPRCKSIPAEMQSTGDLEDICPYGGTCNWGTKCLYPLHMEICKMCDLYCLHPRDKNQRREHNRECLEQHEQAMEFSFAIANSKDKTCGICFDTIVEKKGRERRFGILSKCKHTFCLKCIRTWRQAEQFDSTVTRGCPECRVCSDFVCPSAYWVDTKEEKDKLLNEYRTAMGAKDCKYFKMGMGKCPFGNKCFYRHSRRCGIYQTKSKAIVSD</sequence>
<keyword evidence="13" id="KW-1185">Reference proteome</keyword>
<dbReference type="EC" id="2.3.2.27" evidence="2"/>
<evidence type="ECO:0000313" key="12">
    <source>
        <dbReference type="EMBL" id="EDX01696.1"/>
    </source>
</evidence>
<evidence type="ECO:0000259" key="11">
    <source>
        <dbReference type="PROSITE" id="PS50103"/>
    </source>
</evidence>
<evidence type="ECO:0000256" key="7">
    <source>
        <dbReference type="ARBA" id="ARBA00022786"/>
    </source>
</evidence>
<dbReference type="Gene3D" id="3.30.40.10">
    <property type="entry name" value="Zinc/RING finger domain, C3HC4 (zinc finger)"/>
    <property type="match status" value="1"/>
</dbReference>
<keyword evidence="8 9" id="KW-0862">Zinc</keyword>
<dbReference type="PROSITE" id="PS50089">
    <property type="entry name" value="ZF_RING_2"/>
    <property type="match status" value="1"/>
</dbReference>
<dbReference type="InterPro" id="IPR036855">
    <property type="entry name" value="Znf_CCCH_sf"/>
</dbReference>
<dbReference type="GO" id="GO:0061630">
    <property type="term" value="F:ubiquitin protein ligase activity"/>
    <property type="evidence" value="ECO:0007669"/>
    <property type="project" value="UniProtKB-EC"/>
</dbReference>
<evidence type="ECO:0000256" key="6">
    <source>
        <dbReference type="ARBA" id="ARBA00022771"/>
    </source>
</evidence>
<dbReference type="GO" id="GO:0000209">
    <property type="term" value="P:protein polyubiquitination"/>
    <property type="evidence" value="ECO:0007669"/>
    <property type="project" value="InterPro"/>
</dbReference>
<feature type="domain" description="C3H1-type" evidence="11">
    <location>
        <begin position="4"/>
        <end position="31"/>
    </location>
</feature>
<accession>B4PW65</accession>
<dbReference type="GO" id="GO:0060255">
    <property type="term" value="P:regulation of macromolecule metabolic process"/>
    <property type="evidence" value="ECO:0007669"/>
    <property type="project" value="UniProtKB-ARBA"/>
</dbReference>
<dbReference type="InterPro" id="IPR018957">
    <property type="entry name" value="Znf_C3HC4_RING-type"/>
</dbReference>
<feature type="domain" description="C3H1-type" evidence="11">
    <location>
        <begin position="250"/>
        <end position="279"/>
    </location>
</feature>
<dbReference type="PANTHER" id="PTHR11224">
    <property type="entry name" value="MAKORIN-RELATED"/>
    <property type="match status" value="1"/>
</dbReference>
<dbReference type="Pfam" id="PF00097">
    <property type="entry name" value="zf-C3HC4"/>
    <property type="match status" value="1"/>
</dbReference>
<dbReference type="InterPro" id="IPR045072">
    <property type="entry name" value="MKRN-like"/>
</dbReference>
<dbReference type="PROSITE" id="PS50103">
    <property type="entry name" value="ZF_C3H1"/>
    <property type="match status" value="2"/>
</dbReference>
<dbReference type="SUPFAM" id="SSF90229">
    <property type="entry name" value="CCCH zinc finger"/>
    <property type="match status" value="1"/>
</dbReference>
<evidence type="ECO:0000256" key="8">
    <source>
        <dbReference type="ARBA" id="ARBA00022833"/>
    </source>
</evidence>
<evidence type="ECO:0000259" key="10">
    <source>
        <dbReference type="PROSITE" id="PS50089"/>
    </source>
</evidence>
<dbReference type="Proteomes" id="UP000002282">
    <property type="component" value="Chromosome X"/>
</dbReference>
<dbReference type="GO" id="GO:0008270">
    <property type="term" value="F:zinc ion binding"/>
    <property type="evidence" value="ECO:0007669"/>
    <property type="project" value="UniProtKB-KW"/>
</dbReference>
<dbReference type="InterPro" id="IPR001841">
    <property type="entry name" value="Znf_RING"/>
</dbReference>
<organism evidence="12 13">
    <name type="scientific">Drosophila yakuba</name>
    <name type="common">Fruit fly</name>
    <dbReference type="NCBI Taxonomy" id="7245"/>
    <lineage>
        <taxon>Eukaryota</taxon>
        <taxon>Metazoa</taxon>
        <taxon>Ecdysozoa</taxon>
        <taxon>Arthropoda</taxon>
        <taxon>Hexapoda</taxon>
        <taxon>Insecta</taxon>
        <taxon>Pterygota</taxon>
        <taxon>Neoptera</taxon>
        <taxon>Endopterygota</taxon>
        <taxon>Diptera</taxon>
        <taxon>Brachycera</taxon>
        <taxon>Muscomorpha</taxon>
        <taxon>Ephydroidea</taxon>
        <taxon>Drosophilidae</taxon>
        <taxon>Drosophila</taxon>
        <taxon>Sophophora</taxon>
    </lineage>
</organism>
<proteinExistence type="predicted"/>
<keyword evidence="5" id="KW-0677">Repeat</keyword>
<dbReference type="GO" id="GO:0005634">
    <property type="term" value="C:nucleus"/>
    <property type="evidence" value="ECO:0007669"/>
    <property type="project" value="UniProtKB-ARBA"/>
</dbReference>
<feature type="zinc finger region" description="C3H1-type" evidence="9">
    <location>
        <begin position="250"/>
        <end position="279"/>
    </location>
</feature>
<dbReference type="Pfam" id="PF00642">
    <property type="entry name" value="zf-CCCH"/>
    <property type="match status" value="1"/>
</dbReference>
<evidence type="ECO:0000256" key="1">
    <source>
        <dbReference type="ARBA" id="ARBA00000900"/>
    </source>
</evidence>
<keyword evidence="7" id="KW-0833">Ubl conjugation pathway</keyword>
<dbReference type="HOGENOM" id="CLU_040815_0_1_1"/>
<feature type="domain" description="RING-type" evidence="10">
    <location>
        <begin position="168"/>
        <end position="221"/>
    </location>
</feature>
<dbReference type="EMBL" id="CM000162">
    <property type="protein sequence ID" value="EDX01696.1"/>
    <property type="molecule type" value="Genomic_DNA"/>
</dbReference>
<evidence type="ECO:0000256" key="4">
    <source>
        <dbReference type="ARBA" id="ARBA00022723"/>
    </source>
</evidence>
<dbReference type="AlphaFoldDB" id="B4PW65"/>
<dbReference type="SUPFAM" id="SSF57850">
    <property type="entry name" value="RING/U-box"/>
    <property type="match status" value="1"/>
</dbReference>
<dbReference type="PANTHER" id="PTHR11224:SF10">
    <property type="entry name" value="IP09428P-RELATED"/>
    <property type="match status" value="1"/>
</dbReference>
<evidence type="ECO:0000256" key="9">
    <source>
        <dbReference type="PROSITE-ProRule" id="PRU00723"/>
    </source>
</evidence>
<protein>
    <recommendedName>
        <fullName evidence="2">RING-type E3 ubiquitin transferase</fullName>
        <ecNumber evidence="2">2.3.2.27</ecNumber>
    </recommendedName>
</protein>
<dbReference type="OrthoDB" id="411372at2759"/>
<evidence type="ECO:0000256" key="3">
    <source>
        <dbReference type="ARBA" id="ARBA00022679"/>
    </source>
</evidence>
<evidence type="ECO:0000256" key="5">
    <source>
        <dbReference type="ARBA" id="ARBA00022737"/>
    </source>
</evidence>
<dbReference type="KEGG" id="dya:Dyak_GE17153"/>